<reference evidence="1" key="1">
    <citation type="submission" date="2020-10" db="EMBL/GenBank/DDBJ databases">
        <authorList>
            <person name="Castelo-Branco R."/>
            <person name="Eusebio N."/>
            <person name="Adriana R."/>
            <person name="Vieira A."/>
            <person name="Brugerolle De Fraissinette N."/>
            <person name="Rezende De Castro R."/>
            <person name="Schneider M.P."/>
            <person name="Vasconcelos V."/>
            <person name="Leao P.N."/>
        </authorList>
    </citation>
    <scope>NUCLEOTIDE SEQUENCE</scope>
    <source>
        <strain evidence="1">LEGE 07310</strain>
    </source>
</reference>
<dbReference type="Pfam" id="PF11848">
    <property type="entry name" value="DUF3368"/>
    <property type="match status" value="1"/>
</dbReference>
<keyword evidence="2" id="KW-1185">Reference proteome</keyword>
<name>A0A8J7DR38_9CYAN</name>
<evidence type="ECO:0000313" key="2">
    <source>
        <dbReference type="Proteomes" id="UP000636505"/>
    </source>
</evidence>
<accession>A0A8J7DR38</accession>
<dbReference type="EMBL" id="JADEXG010000020">
    <property type="protein sequence ID" value="MBE9077704.1"/>
    <property type="molecule type" value="Genomic_DNA"/>
</dbReference>
<protein>
    <submittedName>
        <fullName evidence="1">DUF3368 domain-containing protein</fullName>
    </submittedName>
</protein>
<evidence type="ECO:0000313" key="1">
    <source>
        <dbReference type="EMBL" id="MBE9077704.1"/>
    </source>
</evidence>
<proteinExistence type="predicted"/>
<dbReference type="PANTHER" id="PTHR39550">
    <property type="entry name" value="SLL0658 PROTEIN"/>
    <property type="match status" value="1"/>
</dbReference>
<dbReference type="PANTHER" id="PTHR39550:SF1">
    <property type="entry name" value="SLL0658 PROTEIN"/>
    <property type="match status" value="1"/>
</dbReference>
<dbReference type="RefSeq" id="WP_193906738.1">
    <property type="nucleotide sequence ID" value="NZ_JADEXG010000020.1"/>
</dbReference>
<comment type="caution">
    <text evidence="1">The sequence shown here is derived from an EMBL/GenBank/DDBJ whole genome shotgun (WGS) entry which is preliminary data.</text>
</comment>
<dbReference type="AlphaFoldDB" id="A0A8J7DR38"/>
<organism evidence="1 2">
    <name type="scientific">Vasconcelosia minhoensis LEGE 07310</name>
    <dbReference type="NCBI Taxonomy" id="915328"/>
    <lineage>
        <taxon>Bacteria</taxon>
        <taxon>Bacillati</taxon>
        <taxon>Cyanobacteriota</taxon>
        <taxon>Cyanophyceae</taxon>
        <taxon>Nodosilineales</taxon>
        <taxon>Cymatolegaceae</taxon>
        <taxon>Vasconcelosia</taxon>
        <taxon>Vasconcelosia minhoensis</taxon>
    </lineage>
</organism>
<dbReference type="Proteomes" id="UP000636505">
    <property type="component" value="Unassembled WGS sequence"/>
</dbReference>
<dbReference type="InterPro" id="IPR021799">
    <property type="entry name" value="PIN-like_prokaryotic"/>
</dbReference>
<sequence length="161" mass="18210">MRTVINSSPLIFLSKLGYLDALLTDAQTFYIPEAVVQEISAKPDQTASKIQAFLKNSQIQIREAHLLQLVSQLSLRFGKGEAEAIALALELSADTILLDDFAARQEALRLGLKVKGTLAIIFRLRQENRVPQTSLDDLYQELINIRFRVKRSIFDQIFFDS</sequence>
<gene>
    <name evidence="1" type="ORF">IQ241_10415</name>
</gene>